<protein>
    <submittedName>
        <fullName evidence="1">Uncharacterized protein</fullName>
    </submittedName>
</protein>
<evidence type="ECO:0000313" key="2">
    <source>
        <dbReference type="Proteomes" id="UP001202328"/>
    </source>
</evidence>
<accession>A0AAD4SVM0</accession>
<dbReference type="AlphaFoldDB" id="A0AAD4SVM0"/>
<evidence type="ECO:0000313" key="1">
    <source>
        <dbReference type="EMBL" id="KAI3923587.1"/>
    </source>
</evidence>
<keyword evidence="2" id="KW-1185">Reference proteome</keyword>
<sequence length="64" mass="7404">KLTYRRLRRIFIKAGAVTITQDFFYLRQGVFPVKHPIPAFDSPRCWASTYIGSAVNGYSDCKFQ</sequence>
<comment type="caution">
    <text evidence="1">The sequence shown here is derived from an EMBL/GenBank/DDBJ whole genome shotgun (WGS) entry which is preliminary data.</text>
</comment>
<dbReference type="Proteomes" id="UP001202328">
    <property type="component" value="Unassembled WGS sequence"/>
</dbReference>
<feature type="non-terminal residue" evidence="1">
    <location>
        <position position="64"/>
    </location>
</feature>
<gene>
    <name evidence="1" type="ORF">MKW98_011217</name>
</gene>
<organism evidence="1 2">
    <name type="scientific">Papaver atlanticum</name>
    <dbReference type="NCBI Taxonomy" id="357466"/>
    <lineage>
        <taxon>Eukaryota</taxon>
        <taxon>Viridiplantae</taxon>
        <taxon>Streptophyta</taxon>
        <taxon>Embryophyta</taxon>
        <taxon>Tracheophyta</taxon>
        <taxon>Spermatophyta</taxon>
        <taxon>Magnoliopsida</taxon>
        <taxon>Ranunculales</taxon>
        <taxon>Papaveraceae</taxon>
        <taxon>Papaveroideae</taxon>
        <taxon>Papaver</taxon>
    </lineage>
</organism>
<feature type="non-terminal residue" evidence="1">
    <location>
        <position position="1"/>
    </location>
</feature>
<reference evidence="1" key="1">
    <citation type="submission" date="2022-04" db="EMBL/GenBank/DDBJ databases">
        <title>A functionally conserved STORR gene fusion in Papaver species that diverged 16.8 million years ago.</title>
        <authorList>
            <person name="Catania T."/>
        </authorList>
    </citation>
    <scope>NUCLEOTIDE SEQUENCE</scope>
    <source>
        <strain evidence="1">S-188037</strain>
    </source>
</reference>
<proteinExistence type="predicted"/>
<name>A0AAD4SVM0_9MAGN</name>
<dbReference type="EMBL" id="JAJJMB010008429">
    <property type="protein sequence ID" value="KAI3923587.1"/>
    <property type="molecule type" value="Genomic_DNA"/>
</dbReference>